<name>A0ABW3TEU5_9RHOB</name>
<dbReference type="PRINTS" id="PR01576">
    <property type="entry name" value="PDEFORMYLASE"/>
</dbReference>
<evidence type="ECO:0000256" key="2">
    <source>
        <dbReference type="HAMAP-Rule" id="MF_00163"/>
    </source>
</evidence>
<dbReference type="SUPFAM" id="SSF56420">
    <property type="entry name" value="Peptide deformylase"/>
    <property type="match status" value="1"/>
</dbReference>
<comment type="function">
    <text evidence="2">Removes the formyl group from the N-terminal Met of newly synthesized proteins. Requires at least a dipeptide for an efficient rate of reaction. N-terminal L-methionine is a prerequisite for activity but the enzyme has broad specificity at other positions.</text>
</comment>
<evidence type="ECO:0000313" key="3">
    <source>
        <dbReference type="EMBL" id="MFD1194562.1"/>
    </source>
</evidence>
<comment type="catalytic activity">
    <reaction evidence="2">
        <text>N-terminal N-formyl-L-methionyl-[peptide] + H2O = N-terminal L-methionyl-[peptide] + formate</text>
        <dbReference type="Rhea" id="RHEA:24420"/>
        <dbReference type="Rhea" id="RHEA-COMP:10639"/>
        <dbReference type="Rhea" id="RHEA-COMP:10640"/>
        <dbReference type="ChEBI" id="CHEBI:15377"/>
        <dbReference type="ChEBI" id="CHEBI:15740"/>
        <dbReference type="ChEBI" id="CHEBI:49298"/>
        <dbReference type="ChEBI" id="CHEBI:64731"/>
        <dbReference type="EC" id="3.5.1.88"/>
    </reaction>
</comment>
<keyword evidence="2" id="KW-0648">Protein biosynthesis</keyword>
<feature type="active site" evidence="2">
    <location>
        <position position="135"/>
    </location>
</feature>
<comment type="similarity">
    <text evidence="1 2">Belongs to the polypeptide deformylase family.</text>
</comment>
<dbReference type="CDD" id="cd00487">
    <property type="entry name" value="Pep_deformylase"/>
    <property type="match status" value="1"/>
</dbReference>
<dbReference type="Proteomes" id="UP001597151">
    <property type="component" value="Unassembled WGS sequence"/>
</dbReference>
<dbReference type="NCBIfam" id="NF001159">
    <property type="entry name" value="PRK00150.1-3"/>
    <property type="match status" value="1"/>
</dbReference>
<keyword evidence="2" id="KW-0479">Metal-binding</keyword>
<evidence type="ECO:0000256" key="1">
    <source>
        <dbReference type="ARBA" id="ARBA00010759"/>
    </source>
</evidence>
<dbReference type="Pfam" id="PF01327">
    <property type="entry name" value="Pep_deformylase"/>
    <property type="match status" value="1"/>
</dbReference>
<gene>
    <name evidence="2 3" type="primary">def</name>
    <name evidence="3" type="ORF">ACFQ3C_07760</name>
</gene>
<dbReference type="EMBL" id="JBHTKR010000003">
    <property type="protein sequence ID" value="MFD1194562.1"/>
    <property type="molecule type" value="Genomic_DNA"/>
</dbReference>
<dbReference type="InterPro" id="IPR023635">
    <property type="entry name" value="Peptide_deformylase"/>
</dbReference>
<dbReference type="PANTHER" id="PTHR10458:SF22">
    <property type="entry name" value="PEPTIDE DEFORMYLASE"/>
    <property type="match status" value="1"/>
</dbReference>
<keyword evidence="2 3" id="KW-0378">Hydrolase</keyword>
<evidence type="ECO:0000313" key="4">
    <source>
        <dbReference type="Proteomes" id="UP001597151"/>
    </source>
</evidence>
<organism evidence="3 4">
    <name type="scientific">Seohaeicola saemankumensis</name>
    <dbReference type="NCBI Taxonomy" id="481181"/>
    <lineage>
        <taxon>Bacteria</taxon>
        <taxon>Pseudomonadati</taxon>
        <taxon>Pseudomonadota</taxon>
        <taxon>Alphaproteobacteria</taxon>
        <taxon>Rhodobacterales</taxon>
        <taxon>Roseobacteraceae</taxon>
        <taxon>Seohaeicola</taxon>
    </lineage>
</organism>
<dbReference type="PANTHER" id="PTHR10458">
    <property type="entry name" value="PEPTIDE DEFORMYLASE"/>
    <property type="match status" value="1"/>
</dbReference>
<keyword evidence="2" id="KW-0408">Iron</keyword>
<accession>A0ABW3TEU5</accession>
<comment type="caution">
    <text evidence="3">The sequence shown here is derived from an EMBL/GenBank/DDBJ whole genome shotgun (WGS) entry which is preliminary data.</text>
</comment>
<feature type="binding site" evidence="2">
    <location>
        <position position="92"/>
    </location>
    <ligand>
        <name>Fe cation</name>
        <dbReference type="ChEBI" id="CHEBI:24875"/>
    </ligand>
</feature>
<dbReference type="RefSeq" id="WP_380790194.1">
    <property type="nucleotide sequence ID" value="NZ_JBHTKR010000003.1"/>
</dbReference>
<reference evidence="4" key="1">
    <citation type="journal article" date="2019" name="Int. J. Syst. Evol. Microbiol.">
        <title>The Global Catalogue of Microorganisms (GCM) 10K type strain sequencing project: providing services to taxonomists for standard genome sequencing and annotation.</title>
        <authorList>
            <consortium name="The Broad Institute Genomics Platform"/>
            <consortium name="The Broad Institute Genome Sequencing Center for Infectious Disease"/>
            <person name="Wu L."/>
            <person name="Ma J."/>
        </authorList>
    </citation>
    <scope>NUCLEOTIDE SEQUENCE [LARGE SCALE GENOMIC DNA]</scope>
    <source>
        <strain evidence="4">CCUG 55328</strain>
    </source>
</reference>
<feature type="binding site" evidence="2">
    <location>
        <position position="138"/>
    </location>
    <ligand>
        <name>Fe cation</name>
        <dbReference type="ChEBI" id="CHEBI:24875"/>
    </ligand>
</feature>
<dbReference type="Gene3D" id="3.90.45.10">
    <property type="entry name" value="Peptide deformylase"/>
    <property type="match status" value="1"/>
</dbReference>
<protein>
    <recommendedName>
        <fullName evidence="2">Peptide deformylase</fullName>
        <shortName evidence="2">PDF</shortName>
        <ecNumber evidence="2">3.5.1.88</ecNumber>
    </recommendedName>
    <alternativeName>
        <fullName evidence="2">Polypeptide deformylase</fullName>
    </alternativeName>
</protein>
<feature type="binding site" evidence="2">
    <location>
        <position position="134"/>
    </location>
    <ligand>
        <name>Fe cation</name>
        <dbReference type="ChEBI" id="CHEBI:24875"/>
    </ligand>
</feature>
<comment type="cofactor">
    <cofactor evidence="2">
        <name>Fe(2+)</name>
        <dbReference type="ChEBI" id="CHEBI:29033"/>
    </cofactor>
    <text evidence="2">Binds 1 Fe(2+) ion.</text>
</comment>
<dbReference type="PIRSF" id="PIRSF004749">
    <property type="entry name" value="Pep_def"/>
    <property type="match status" value="1"/>
</dbReference>
<dbReference type="InterPro" id="IPR036821">
    <property type="entry name" value="Peptide_deformylase_sf"/>
</dbReference>
<keyword evidence="4" id="KW-1185">Reference proteome</keyword>
<dbReference type="HAMAP" id="MF_00163">
    <property type="entry name" value="Pep_deformylase"/>
    <property type="match status" value="1"/>
</dbReference>
<dbReference type="GO" id="GO:0042586">
    <property type="term" value="F:peptide deformylase activity"/>
    <property type="evidence" value="ECO:0007669"/>
    <property type="project" value="UniProtKB-EC"/>
</dbReference>
<sequence length="169" mass="18566">MSLLPILRWPDARLSSLCDPVQPGEDLGDLVRDMFETMYTAPGRGLAAPQVGVMKRLFVMDCGWKEGDMTPMVCINPEILSSDGMAPGSEGCLSIPGVLAEVMRPERITLRFNDLDGRAQEVELDGFAARCAQHELDHLDGIVTFDRLSDEARRVVEAAYSVSFPVRPA</sequence>
<dbReference type="EC" id="3.5.1.88" evidence="2"/>
<proteinExistence type="inferred from homology"/>
<dbReference type="NCBIfam" id="TIGR00079">
    <property type="entry name" value="pept_deformyl"/>
    <property type="match status" value="1"/>
</dbReference>